<accession>A0A1M4XJ31</accession>
<evidence type="ECO:0000313" key="4">
    <source>
        <dbReference type="Proteomes" id="UP000184404"/>
    </source>
</evidence>
<protein>
    <submittedName>
        <fullName evidence="3">Uncharacterized protein</fullName>
    </submittedName>
</protein>
<organism evidence="3 4">
    <name type="scientific">Schwartzia succinivorans DSM 10502</name>
    <dbReference type="NCBI Taxonomy" id="1123243"/>
    <lineage>
        <taxon>Bacteria</taxon>
        <taxon>Bacillati</taxon>
        <taxon>Bacillota</taxon>
        <taxon>Negativicutes</taxon>
        <taxon>Selenomonadales</taxon>
        <taxon>Selenomonadaceae</taxon>
        <taxon>Schwartzia</taxon>
    </lineage>
</organism>
<dbReference type="EMBL" id="FQUG01000005">
    <property type="protein sequence ID" value="SHE93554.1"/>
    <property type="molecule type" value="Genomic_DNA"/>
</dbReference>
<dbReference type="RefSeq" id="WP_072935605.1">
    <property type="nucleotide sequence ID" value="NZ_FQUG01000005.1"/>
</dbReference>
<feature type="chain" id="PRO_5039396723" evidence="2">
    <location>
        <begin position="25"/>
        <end position="207"/>
    </location>
</feature>
<keyword evidence="4" id="KW-1185">Reference proteome</keyword>
<evidence type="ECO:0000256" key="2">
    <source>
        <dbReference type="SAM" id="SignalP"/>
    </source>
</evidence>
<name>A0A1M4XJ31_9FIRM</name>
<dbReference type="Proteomes" id="UP000184404">
    <property type="component" value="Unassembled WGS sequence"/>
</dbReference>
<keyword evidence="2" id="KW-0732">Signal</keyword>
<dbReference type="OrthoDB" id="1669083at2"/>
<dbReference type="AlphaFoldDB" id="A0A1M4XJ31"/>
<evidence type="ECO:0000256" key="1">
    <source>
        <dbReference type="SAM" id="MobiDB-lite"/>
    </source>
</evidence>
<evidence type="ECO:0000313" key="3">
    <source>
        <dbReference type="EMBL" id="SHE93554.1"/>
    </source>
</evidence>
<sequence>MKGCLKHFAVAVLLGAVTLMPVEADASAMHVPDDIYEWVQSSSRINYYFNKREIHYDTDESGKININVLKVPVLKTYDAIQIDDVLQKRRWREADVDGYGDLAGEADYLTINLEEKKVTVEHVDLIDSQMWTMERTSPKSVFEIDKMSEKNKEAIFYKAILAYEKKHGPEIARQSKGELKHSDAKHLEKEREAAEKAEKERNKENND</sequence>
<gene>
    <name evidence="3" type="ORF">SAMN02745190_01506</name>
</gene>
<dbReference type="STRING" id="1123243.SAMN02745190_01506"/>
<feature type="region of interest" description="Disordered" evidence="1">
    <location>
        <begin position="171"/>
        <end position="207"/>
    </location>
</feature>
<reference evidence="3 4" key="1">
    <citation type="submission" date="2016-11" db="EMBL/GenBank/DDBJ databases">
        <authorList>
            <person name="Jaros S."/>
            <person name="Januszkiewicz K."/>
            <person name="Wedrychowicz H."/>
        </authorList>
    </citation>
    <scope>NUCLEOTIDE SEQUENCE [LARGE SCALE GENOMIC DNA]</scope>
    <source>
        <strain evidence="3 4">DSM 10502</strain>
    </source>
</reference>
<feature type="signal peptide" evidence="2">
    <location>
        <begin position="1"/>
        <end position="24"/>
    </location>
</feature>
<proteinExistence type="predicted"/>